<dbReference type="EMBL" id="SSWX01000002">
    <property type="protein sequence ID" value="THJ35972.1"/>
    <property type="molecule type" value="Genomic_DNA"/>
</dbReference>
<name>A0A4V3YXP5_9BURK</name>
<protein>
    <submittedName>
        <fullName evidence="1">Uncharacterized protein</fullName>
    </submittedName>
</protein>
<reference evidence="1 2" key="1">
    <citation type="submission" date="2019-04" db="EMBL/GenBank/DDBJ databases">
        <title>Lampropedia sp YIM MLB12 draf genome.</title>
        <authorList>
            <person name="Wang Y.-X."/>
        </authorList>
    </citation>
    <scope>NUCLEOTIDE SEQUENCE [LARGE SCALE GENOMIC DNA]</scope>
    <source>
        <strain evidence="1 2">YIM MLB12</strain>
    </source>
</reference>
<comment type="caution">
    <text evidence="1">The sequence shown here is derived from an EMBL/GenBank/DDBJ whole genome shotgun (WGS) entry which is preliminary data.</text>
</comment>
<gene>
    <name evidence="1" type="ORF">E8K88_01445</name>
</gene>
<evidence type="ECO:0000313" key="2">
    <source>
        <dbReference type="Proteomes" id="UP000306236"/>
    </source>
</evidence>
<proteinExistence type="predicted"/>
<sequence>MSFTRSTVGMPEDQAYLLHHFACPSCSAAGITPGTQQRCATGAALWAQYQGAYNAREHAERSAPAAQLKSTR</sequence>
<dbReference type="OrthoDB" id="8821355at2"/>
<organism evidence="1 2">
    <name type="scientific">Lampropedia aestuarii</name>
    <dbReference type="NCBI Taxonomy" id="2562762"/>
    <lineage>
        <taxon>Bacteria</taxon>
        <taxon>Pseudomonadati</taxon>
        <taxon>Pseudomonadota</taxon>
        <taxon>Betaproteobacteria</taxon>
        <taxon>Burkholderiales</taxon>
        <taxon>Comamonadaceae</taxon>
        <taxon>Lampropedia</taxon>
    </lineage>
</organism>
<evidence type="ECO:0000313" key="1">
    <source>
        <dbReference type="EMBL" id="THJ35972.1"/>
    </source>
</evidence>
<dbReference type="RefSeq" id="WP_136404877.1">
    <property type="nucleotide sequence ID" value="NZ_SSWX01000002.1"/>
</dbReference>
<accession>A0A4V3YXP5</accession>
<keyword evidence="2" id="KW-1185">Reference proteome</keyword>
<dbReference type="Proteomes" id="UP000306236">
    <property type="component" value="Unassembled WGS sequence"/>
</dbReference>
<dbReference type="AlphaFoldDB" id="A0A4V3YXP5"/>